<evidence type="ECO:0000313" key="3">
    <source>
        <dbReference type="Proteomes" id="UP000799436"/>
    </source>
</evidence>
<sequence>MLGGICNSADPSYLQDVRLTRFRLLRVCVVHWHRSSRESWLQEAVGSPLPDTRRCLEKQSSRTYAIARQAVPRNIPDIAYTIPTPYSLSHESRITFASPTATTPLSHIHQRTSRIPMPSLHAPSLSNQPTADTRRRHARNTPRSPQPIQSPDCFR</sequence>
<proteinExistence type="predicted"/>
<accession>A0A6G1LEP7</accession>
<name>A0A6G1LEP7_9PEZI</name>
<evidence type="ECO:0000256" key="1">
    <source>
        <dbReference type="SAM" id="MobiDB-lite"/>
    </source>
</evidence>
<dbReference type="EMBL" id="ML995819">
    <property type="protein sequence ID" value="KAF2771423.1"/>
    <property type="molecule type" value="Genomic_DNA"/>
</dbReference>
<dbReference type="AlphaFoldDB" id="A0A6G1LEP7"/>
<evidence type="ECO:0000313" key="2">
    <source>
        <dbReference type="EMBL" id="KAF2771423.1"/>
    </source>
</evidence>
<protein>
    <submittedName>
        <fullName evidence="2">Uncharacterized protein</fullName>
    </submittedName>
</protein>
<feature type="region of interest" description="Disordered" evidence="1">
    <location>
        <begin position="116"/>
        <end position="155"/>
    </location>
</feature>
<dbReference type="Proteomes" id="UP000799436">
    <property type="component" value="Unassembled WGS sequence"/>
</dbReference>
<organism evidence="2 3">
    <name type="scientific">Teratosphaeria nubilosa</name>
    <dbReference type="NCBI Taxonomy" id="161662"/>
    <lineage>
        <taxon>Eukaryota</taxon>
        <taxon>Fungi</taxon>
        <taxon>Dikarya</taxon>
        <taxon>Ascomycota</taxon>
        <taxon>Pezizomycotina</taxon>
        <taxon>Dothideomycetes</taxon>
        <taxon>Dothideomycetidae</taxon>
        <taxon>Mycosphaerellales</taxon>
        <taxon>Teratosphaeriaceae</taxon>
        <taxon>Teratosphaeria</taxon>
    </lineage>
</organism>
<keyword evidence="3" id="KW-1185">Reference proteome</keyword>
<reference evidence="2" key="1">
    <citation type="journal article" date="2020" name="Stud. Mycol.">
        <title>101 Dothideomycetes genomes: a test case for predicting lifestyles and emergence of pathogens.</title>
        <authorList>
            <person name="Haridas S."/>
            <person name="Albert R."/>
            <person name="Binder M."/>
            <person name="Bloem J."/>
            <person name="Labutti K."/>
            <person name="Salamov A."/>
            <person name="Andreopoulos B."/>
            <person name="Baker S."/>
            <person name="Barry K."/>
            <person name="Bills G."/>
            <person name="Bluhm B."/>
            <person name="Cannon C."/>
            <person name="Castanera R."/>
            <person name="Culley D."/>
            <person name="Daum C."/>
            <person name="Ezra D."/>
            <person name="Gonzalez J."/>
            <person name="Henrissat B."/>
            <person name="Kuo A."/>
            <person name="Liang C."/>
            <person name="Lipzen A."/>
            <person name="Lutzoni F."/>
            <person name="Magnuson J."/>
            <person name="Mondo S."/>
            <person name="Nolan M."/>
            <person name="Ohm R."/>
            <person name="Pangilinan J."/>
            <person name="Park H.-J."/>
            <person name="Ramirez L."/>
            <person name="Alfaro M."/>
            <person name="Sun H."/>
            <person name="Tritt A."/>
            <person name="Yoshinaga Y."/>
            <person name="Zwiers L.-H."/>
            <person name="Turgeon B."/>
            <person name="Goodwin S."/>
            <person name="Spatafora J."/>
            <person name="Crous P."/>
            <person name="Grigoriev I."/>
        </authorList>
    </citation>
    <scope>NUCLEOTIDE SEQUENCE</scope>
    <source>
        <strain evidence="2">CBS 116005</strain>
    </source>
</reference>
<gene>
    <name evidence="2" type="ORF">EJ03DRAFT_325475</name>
</gene>